<protein>
    <submittedName>
        <fullName evidence="9">Putative sulfoacetate transporter SauU</fullName>
    </submittedName>
</protein>
<dbReference type="PANTHER" id="PTHR11662:SF399">
    <property type="entry name" value="FI19708P1-RELATED"/>
    <property type="match status" value="1"/>
</dbReference>
<dbReference type="Proteomes" id="UP000036356">
    <property type="component" value="Unassembled WGS sequence"/>
</dbReference>
<feature type="transmembrane region" description="Helical" evidence="7">
    <location>
        <begin position="95"/>
        <end position="113"/>
    </location>
</feature>
<dbReference type="Pfam" id="PF07690">
    <property type="entry name" value="MFS_1"/>
    <property type="match status" value="1"/>
</dbReference>
<evidence type="ECO:0000313" key="10">
    <source>
        <dbReference type="Proteomes" id="UP000036356"/>
    </source>
</evidence>
<dbReference type="Gene3D" id="1.20.1250.20">
    <property type="entry name" value="MFS general substrate transporter like domains"/>
    <property type="match status" value="2"/>
</dbReference>
<keyword evidence="2" id="KW-0813">Transport</keyword>
<dbReference type="GO" id="GO:0022857">
    <property type="term" value="F:transmembrane transporter activity"/>
    <property type="evidence" value="ECO:0007669"/>
    <property type="project" value="InterPro"/>
</dbReference>
<feature type="transmembrane region" description="Helical" evidence="7">
    <location>
        <begin position="25"/>
        <end position="42"/>
    </location>
</feature>
<feature type="transmembrane region" description="Helical" evidence="7">
    <location>
        <begin position="62"/>
        <end position="83"/>
    </location>
</feature>
<dbReference type="InterPro" id="IPR050382">
    <property type="entry name" value="MFS_Na/Anion_cotransporter"/>
</dbReference>
<dbReference type="SUPFAM" id="SSF103473">
    <property type="entry name" value="MFS general substrate transporter"/>
    <property type="match status" value="1"/>
</dbReference>
<dbReference type="InterPro" id="IPR020846">
    <property type="entry name" value="MFS_dom"/>
</dbReference>
<dbReference type="GO" id="GO:0005886">
    <property type="term" value="C:plasma membrane"/>
    <property type="evidence" value="ECO:0007669"/>
    <property type="project" value="UniProtKB-SubCell"/>
</dbReference>
<comment type="caution">
    <text evidence="9">The sequence shown here is derived from an EMBL/GenBank/DDBJ whole genome shotgun (WGS) entry which is preliminary data.</text>
</comment>
<keyword evidence="3 7" id="KW-0812">Transmembrane</keyword>
<keyword evidence="10" id="KW-1185">Reference proteome</keyword>
<proteinExistence type="predicted"/>
<reference evidence="9 10" key="1">
    <citation type="submission" date="2015-06" db="EMBL/GenBank/DDBJ databases">
        <title>Draft genome of the moderately acidophilic sulfate reducer Candidatus Desulfosporosinus acididurans strain M1.</title>
        <authorList>
            <person name="Poehlein A."/>
            <person name="Petzsch P."/>
            <person name="Johnson B.D."/>
            <person name="Schloemann M."/>
            <person name="Daniel R."/>
            <person name="Muehling M."/>
        </authorList>
    </citation>
    <scope>NUCLEOTIDE SEQUENCE [LARGE SCALE GENOMIC DNA]</scope>
    <source>
        <strain evidence="9 10">M1</strain>
    </source>
</reference>
<feature type="transmembrane region" description="Helical" evidence="7">
    <location>
        <begin position="375"/>
        <end position="398"/>
    </location>
</feature>
<evidence type="ECO:0000256" key="1">
    <source>
        <dbReference type="ARBA" id="ARBA00004651"/>
    </source>
</evidence>
<sequence length="433" mass="47522">MNELPLKPYPKDAASKAKETKPTRVRTNIVILTFLSIVIAYMDRANLSVASVTIMKEHGWNTAQWGSILSAFFVGYLVLQIPAGWIADKIGGKRVLAAGVAWWSIFTAATPFARGLNSLWIVRAFMGFGEAVTFPAETAMASNWVPVKERARSQAWNLSGMALSLAVSVPISAWIINTFGWPAVFYFAGLLGLIWTFFWLWYAKDRPADHPKVNQEELELIGAGHGAKKEHSNNMSAVLRSGPVWALAINYFFQNYSWYLYLTWLPGYLVMARHFSILKMGIYGMMPYLGAFIITNLAGYISDRMIPKIGVTRARKYIMYAAFGGSALFLYLGAMAATGGMAVLWITLAVSFLSMNFSSFWALPIDLGPKNAGLISGIMNTFGTIAGIIAPIVTGFIVNATGSWVYALSVAIILSIIGIFVCAFFVSGKQVVD</sequence>
<feature type="transmembrane region" description="Helical" evidence="7">
    <location>
        <begin position="342"/>
        <end position="363"/>
    </location>
</feature>
<evidence type="ECO:0000256" key="4">
    <source>
        <dbReference type="ARBA" id="ARBA00022989"/>
    </source>
</evidence>
<organism evidence="9 10">
    <name type="scientific">Desulfosporosinus acididurans</name>
    <dbReference type="NCBI Taxonomy" id="476652"/>
    <lineage>
        <taxon>Bacteria</taxon>
        <taxon>Bacillati</taxon>
        <taxon>Bacillota</taxon>
        <taxon>Clostridia</taxon>
        <taxon>Eubacteriales</taxon>
        <taxon>Desulfitobacteriaceae</taxon>
        <taxon>Desulfosporosinus</taxon>
    </lineage>
</organism>
<feature type="compositionally biased region" description="Basic and acidic residues" evidence="6">
    <location>
        <begin position="9"/>
        <end position="20"/>
    </location>
</feature>
<accession>A0A0J1FUX8</accession>
<dbReference type="InterPro" id="IPR011701">
    <property type="entry name" value="MFS"/>
</dbReference>
<gene>
    <name evidence="9" type="primary">sauU</name>
    <name evidence="9" type="ORF">DEAC_c14710</name>
</gene>
<feature type="transmembrane region" description="Helical" evidence="7">
    <location>
        <begin position="317"/>
        <end position="336"/>
    </location>
</feature>
<evidence type="ECO:0000256" key="3">
    <source>
        <dbReference type="ARBA" id="ARBA00022692"/>
    </source>
</evidence>
<name>A0A0J1FUX8_9FIRM</name>
<dbReference type="PATRIC" id="fig|476652.3.peg.1511"/>
<dbReference type="PROSITE" id="PS50850">
    <property type="entry name" value="MFS"/>
    <property type="match status" value="1"/>
</dbReference>
<evidence type="ECO:0000313" key="9">
    <source>
        <dbReference type="EMBL" id="KLU66803.1"/>
    </source>
</evidence>
<dbReference type="STRING" id="476652.DEAC_c14710"/>
<feature type="transmembrane region" description="Helical" evidence="7">
    <location>
        <begin position="156"/>
        <end position="177"/>
    </location>
</feature>
<comment type="subcellular location">
    <subcellularLocation>
        <location evidence="1">Cell membrane</location>
        <topology evidence="1">Multi-pass membrane protein</topology>
    </subcellularLocation>
</comment>
<dbReference type="InterPro" id="IPR036259">
    <property type="entry name" value="MFS_trans_sf"/>
</dbReference>
<feature type="transmembrane region" description="Helical" evidence="7">
    <location>
        <begin position="244"/>
        <end position="262"/>
    </location>
</feature>
<dbReference type="EMBL" id="LDZY01000004">
    <property type="protein sequence ID" value="KLU66803.1"/>
    <property type="molecule type" value="Genomic_DNA"/>
</dbReference>
<evidence type="ECO:0000256" key="2">
    <source>
        <dbReference type="ARBA" id="ARBA00022448"/>
    </source>
</evidence>
<feature type="transmembrane region" description="Helical" evidence="7">
    <location>
        <begin position="183"/>
        <end position="202"/>
    </location>
</feature>
<feature type="region of interest" description="Disordered" evidence="6">
    <location>
        <begin position="1"/>
        <end position="20"/>
    </location>
</feature>
<feature type="transmembrane region" description="Helical" evidence="7">
    <location>
        <begin position="404"/>
        <end position="426"/>
    </location>
</feature>
<keyword evidence="4 7" id="KW-1133">Transmembrane helix</keyword>
<feature type="domain" description="Major facilitator superfamily (MFS) profile" evidence="8">
    <location>
        <begin position="29"/>
        <end position="430"/>
    </location>
</feature>
<dbReference type="AlphaFoldDB" id="A0A0J1FUX8"/>
<evidence type="ECO:0000259" key="8">
    <source>
        <dbReference type="PROSITE" id="PS50850"/>
    </source>
</evidence>
<feature type="transmembrane region" description="Helical" evidence="7">
    <location>
        <begin position="282"/>
        <end position="301"/>
    </location>
</feature>
<evidence type="ECO:0000256" key="7">
    <source>
        <dbReference type="SAM" id="Phobius"/>
    </source>
</evidence>
<keyword evidence="5 7" id="KW-0472">Membrane</keyword>
<evidence type="ECO:0000256" key="5">
    <source>
        <dbReference type="ARBA" id="ARBA00023136"/>
    </source>
</evidence>
<dbReference type="RefSeq" id="WP_047809330.1">
    <property type="nucleotide sequence ID" value="NZ_LDZY01000004.1"/>
</dbReference>
<evidence type="ECO:0000256" key="6">
    <source>
        <dbReference type="SAM" id="MobiDB-lite"/>
    </source>
</evidence>
<dbReference type="PANTHER" id="PTHR11662">
    <property type="entry name" value="SOLUTE CARRIER FAMILY 17"/>
    <property type="match status" value="1"/>
</dbReference>